<dbReference type="InterPro" id="IPR006652">
    <property type="entry name" value="Kelch_1"/>
</dbReference>
<gene>
    <name evidence="1" type="ORF">SteCoe_2178</name>
</gene>
<proteinExistence type="predicted"/>
<dbReference type="EMBL" id="MPUH01000024">
    <property type="protein sequence ID" value="OMJ94543.1"/>
    <property type="molecule type" value="Genomic_DNA"/>
</dbReference>
<keyword evidence="2" id="KW-1185">Reference proteome</keyword>
<protein>
    <recommendedName>
        <fullName evidence="3">Kelch motif family protein</fullName>
    </recommendedName>
</protein>
<reference evidence="1 2" key="1">
    <citation type="submission" date="2016-11" db="EMBL/GenBank/DDBJ databases">
        <title>The macronuclear genome of Stentor coeruleus: a giant cell with tiny introns.</title>
        <authorList>
            <person name="Slabodnick M."/>
            <person name="Ruby J.G."/>
            <person name="Reiff S.B."/>
            <person name="Swart E.C."/>
            <person name="Gosai S."/>
            <person name="Prabakaran S."/>
            <person name="Witkowska E."/>
            <person name="Larue G.E."/>
            <person name="Fisher S."/>
            <person name="Freeman R.M."/>
            <person name="Gunawardena J."/>
            <person name="Chu W."/>
            <person name="Stover N.A."/>
            <person name="Gregory B.D."/>
            <person name="Nowacki M."/>
            <person name="Derisi J."/>
            <person name="Roy S.W."/>
            <person name="Marshall W.F."/>
            <person name="Sood P."/>
        </authorList>
    </citation>
    <scope>NUCLEOTIDE SEQUENCE [LARGE SCALE GENOMIC DNA]</scope>
    <source>
        <strain evidence="1">WM001</strain>
    </source>
</reference>
<sequence>MNNSCFSENCKIQVNKILYCQKNKLICCPYHEKEHKDLCTQASHKDKNLYQKVSSNTLKSTIAFLQQQICVIKDKKASFLYKIQSYIKQFNEISKQVVRELEITEKLCLWMLKCTIKTELFPTFLWPGRSSPIDSKYIINELFYHAKSYQNPKLNLSFDIVKTVEDSDFFLHNSENLEDLLYGDYLYIVTDQTKGIFKFNPDKMIYKNLFTKEGFIKGPSYSICQLPQRKLFINGGNKDNQRLSLTFIYDMRNKEFEKVNEISIPRHNTSATYYKDKVYIFGGNLNQNYFSERFFNGSTCDYADCFNLISKNWTNCQNMPQKSTYINVAVLNNKFVLIGEYNFAFIYFTLNDCYQNIPNEIITGQKTQTFANDEKVFVLGKYLYISTDVELYWNKLEIYLDYTKSCCKPIIKGEYAFFFDSIWNIYRFSCKRYSLEEVGRADSGNLNFN</sequence>
<dbReference type="SUPFAM" id="SSF117281">
    <property type="entry name" value="Kelch motif"/>
    <property type="match status" value="1"/>
</dbReference>
<evidence type="ECO:0000313" key="1">
    <source>
        <dbReference type="EMBL" id="OMJ94543.1"/>
    </source>
</evidence>
<dbReference type="OrthoDB" id="6482909at2759"/>
<evidence type="ECO:0008006" key="3">
    <source>
        <dbReference type="Google" id="ProtNLM"/>
    </source>
</evidence>
<comment type="caution">
    <text evidence="1">The sequence shown here is derived from an EMBL/GenBank/DDBJ whole genome shotgun (WGS) entry which is preliminary data.</text>
</comment>
<dbReference type="Gene3D" id="2.120.10.80">
    <property type="entry name" value="Kelch-type beta propeller"/>
    <property type="match status" value="1"/>
</dbReference>
<dbReference type="Proteomes" id="UP000187209">
    <property type="component" value="Unassembled WGS sequence"/>
</dbReference>
<dbReference type="InterPro" id="IPR052392">
    <property type="entry name" value="Kelch-BTB_domain-containing"/>
</dbReference>
<evidence type="ECO:0000313" key="2">
    <source>
        <dbReference type="Proteomes" id="UP000187209"/>
    </source>
</evidence>
<dbReference type="SMART" id="SM00612">
    <property type="entry name" value="Kelch"/>
    <property type="match status" value="2"/>
</dbReference>
<accession>A0A1R2CZY3</accession>
<dbReference type="PANTHER" id="PTHR46375:SF3">
    <property type="entry name" value="KELCH REPEAT AND BTB DOMAIN-CONTAINING PROTEIN 13"/>
    <property type="match status" value="1"/>
</dbReference>
<organism evidence="1 2">
    <name type="scientific">Stentor coeruleus</name>
    <dbReference type="NCBI Taxonomy" id="5963"/>
    <lineage>
        <taxon>Eukaryota</taxon>
        <taxon>Sar</taxon>
        <taxon>Alveolata</taxon>
        <taxon>Ciliophora</taxon>
        <taxon>Postciliodesmatophora</taxon>
        <taxon>Heterotrichea</taxon>
        <taxon>Heterotrichida</taxon>
        <taxon>Stentoridae</taxon>
        <taxon>Stentor</taxon>
    </lineage>
</organism>
<dbReference type="Pfam" id="PF01344">
    <property type="entry name" value="Kelch_1"/>
    <property type="match status" value="1"/>
</dbReference>
<name>A0A1R2CZY3_9CILI</name>
<dbReference type="AlphaFoldDB" id="A0A1R2CZY3"/>
<dbReference type="InterPro" id="IPR015915">
    <property type="entry name" value="Kelch-typ_b-propeller"/>
</dbReference>
<dbReference type="PANTHER" id="PTHR46375">
    <property type="entry name" value="KELCH REPEAT AND BTB DOMAIN-CONTAINING PROTEIN 13-RELATED"/>
    <property type="match status" value="1"/>
</dbReference>